<accession>A0ABX1SEQ9</accession>
<comment type="caution">
    <text evidence="1">The sequence shown here is derived from an EMBL/GenBank/DDBJ whole genome shotgun (WGS) entry which is preliminary data.</text>
</comment>
<gene>
    <name evidence="1" type="ORF">HF526_15670</name>
</gene>
<reference evidence="1 2" key="1">
    <citation type="submission" date="2020-04" db="EMBL/GenBank/DDBJ databases">
        <authorList>
            <person name="Klaysubun C."/>
            <person name="Duangmal K."/>
            <person name="Lipun K."/>
        </authorList>
    </citation>
    <scope>NUCLEOTIDE SEQUENCE [LARGE SCALE GENOMIC DNA]</scope>
    <source>
        <strain evidence="1 2">K10HN5</strain>
    </source>
</reference>
<dbReference type="EMBL" id="JAAXLA010000026">
    <property type="protein sequence ID" value="NMH98734.1"/>
    <property type="molecule type" value="Genomic_DNA"/>
</dbReference>
<evidence type="ECO:0000313" key="1">
    <source>
        <dbReference type="EMBL" id="NMH98734.1"/>
    </source>
</evidence>
<proteinExistence type="predicted"/>
<sequence>MSASTRSSHTRPAATIDSNRSGFIFAAYTRSRTVRGFSTCCPSSATAPS</sequence>
<dbReference type="Proteomes" id="UP000820669">
    <property type="component" value="Unassembled WGS sequence"/>
</dbReference>
<organism evidence="1 2">
    <name type="scientific">Pseudonocardia acidicola</name>
    <dbReference type="NCBI Taxonomy" id="2724939"/>
    <lineage>
        <taxon>Bacteria</taxon>
        <taxon>Bacillati</taxon>
        <taxon>Actinomycetota</taxon>
        <taxon>Actinomycetes</taxon>
        <taxon>Pseudonocardiales</taxon>
        <taxon>Pseudonocardiaceae</taxon>
        <taxon>Pseudonocardia</taxon>
    </lineage>
</organism>
<evidence type="ECO:0000313" key="2">
    <source>
        <dbReference type="Proteomes" id="UP000820669"/>
    </source>
</evidence>
<name>A0ABX1SEQ9_9PSEU</name>
<keyword evidence="2" id="KW-1185">Reference proteome</keyword>
<protein>
    <submittedName>
        <fullName evidence="1">Uncharacterized protein</fullName>
    </submittedName>
</protein>
<dbReference type="RefSeq" id="WP_169382175.1">
    <property type="nucleotide sequence ID" value="NZ_JAAXLA010000026.1"/>
</dbReference>